<dbReference type="GO" id="GO:0003951">
    <property type="term" value="F:NAD+ kinase activity"/>
    <property type="evidence" value="ECO:0007669"/>
    <property type="project" value="InterPro"/>
</dbReference>
<organism evidence="1">
    <name type="scientific">marine sediment metagenome</name>
    <dbReference type="NCBI Taxonomy" id="412755"/>
    <lineage>
        <taxon>unclassified sequences</taxon>
        <taxon>metagenomes</taxon>
        <taxon>ecological metagenomes</taxon>
    </lineage>
</organism>
<dbReference type="Gene3D" id="2.60.200.30">
    <property type="entry name" value="Probable inorganic polyphosphate/atp-NAD kinase, domain 2"/>
    <property type="match status" value="1"/>
</dbReference>
<dbReference type="InterPro" id="IPR017437">
    <property type="entry name" value="ATP-NAD_kinase_PpnK-typ_C"/>
</dbReference>
<sequence length="148" mass="15820">SDAWIERQTGQAAWFRLDVDGETRVPKIVGDGLLVATPSGSSSYARAMGATPVPLDTQSLTIAGSNIFRPRFWQPLMMPADAKIQITTLDHSGKRPVQAFVDGVPAGPAESIQVSRSHIAAIELAFSRDSDLSAKLLASLLPVESDSF</sequence>
<dbReference type="EMBL" id="BARS01038058">
    <property type="protein sequence ID" value="GAG18270.1"/>
    <property type="molecule type" value="Genomic_DNA"/>
</dbReference>
<accession>X0VJ32</accession>
<name>X0VJ32_9ZZZZ</name>
<comment type="caution">
    <text evidence="1">The sequence shown here is derived from an EMBL/GenBank/DDBJ whole genome shotgun (WGS) entry which is preliminary data.</text>
</comment>
<dbReference type="SUPFAM" id="SSF111331">
    <property type="entry name" value="NAD kinase/diacylglycerol kinase-like"/>
    <property type="match status" value="1"/>
</dbReference>
<dbReference type="AlphaFoldDB" id="X0VJ32"/>
<dbReference type="InterPro" id="IPR016064">
    <property type="entry name" value="NAD/diacylglycerol_kinase_sf"/>
</dbReference>
<proteinExistence type="predicted"/>
<dbReference type="GO" id="GO:0019674">
    <property type="term" value="P:NAD+ metabolic process"/>
    <property type="evidence" value="ECO:0007669"/>
    <property type="project" value="InterPro"/>
</dbReference>
<gene>
    <name evidence="1" type="ORF">S01H1_58268</name>
</gene>
<evidence type="ECO:0000313" key="1">
    <source>
        <dbReference type="EMBL" id="GAG18270.1"/>
    </source>
</evidence>
<reference evidence="1" key="1">
    <citation type="journal article" date="2014" name="Front. Microbiol.">
        <title>High frequency of phylogenetically diverse reductive dehalogenase-homologous genes in deep subseafloor sedimentary metagenomes.</title>
        <authorList>
            <person name="Kawai M."/>
            <person name="Futagami T."/>
            <person name="Toyoda A."/>
            <person name="Takaki Y."/>
            <person name="Nishi S."/>
            <person name="Hori S."/>
            <person name="Arai W."/>
            <person name="Tsubouchi T."/>
            <person name="Morono Y."/>
            <person name="Uchiyama I."/>
            <person name="Ito T."/>
            <person name="Fujiyama A."/>
            <person name="Inagaki F."/>
            <person name="Takami H."/>
        </authorList>
    </citation>
    <scope>NUCLEOTIDE SEQUENCE</scope>
    <source>
        <strain evidence="1">Expedition CK06-06</strain>
    </source>
</reference>
<protein>
    <recommendedName>
        <fullName evidence="2">NAD kinase</fullName>
    </recommendedName>
</protein>
<evidence type="ECO:0008006" key="2">
    <source>
        <dbReference type="Google" id="ProtNLM"/>
    </source>
</evidence>
<feature type="non-terminal residue" evidence="1">
    <location>
        <position position="1"/>
    </location>
</feature>